<dbReference type="EMBL" id="JAFNEN010000134">
    <property type="protein sequence ID" value="KAG8192882.1"/>
    <property type="molecule type" value="Genomic_DNA"/>
</dbReference>
<evidence type="ECO:0000313" key="2">
    <source>
        <dbReference type="Proteomes" id="UP000827092"/>
    </source>
</evidence>
<keyword evidence="2" id="KW-1185">Reference proteome</keyword>
<dbReference type="Proteomes" id="UP000827092">
    <property type="component" value="Unassembled WGS sequence"/>
</dbReference>
<proteinExistence type="predicted"/>
<gene>
    <name evidence="1" type="ORF">JTE90_014658</name>
</gene>
<organism evidence="1 2">
    <name type="scientific">Oedothorax gibbosus</name>
    <dbReference type="NCBI Taxonomy" id="931172"/>
    <lineage>
        <taxon>Eukaryota</taxon>
        <taxon>Metazoa</taxon>
        <taxon>Ecdysozoa</taxon>
        <taxon>Arthropoda</taxon>
        <taxon>Chelicerata</taxon>
        <taxon>Arachnida</taxon>
        <taxon>Araneae</taxon>
        <taxon>Araneomorphae</taxon>
        <taxon>Entelegynae</taxon>
        <taxon>Araneoidea</taxon>
        <taxon>Linyphiidae</taxon>
        <taxon>Erigoninae</taxon>
        <taxon>Oedothorax</taxon>
    </lineage>
</organism>
<sequence>MVFISHSTSTHLGAVPIPTRLQRNRKVIKFRIWDARRPPLGIISVHPSPYTTAKKANPQQAPLAMTNQGIRHIKITPEA</sequence>
<dbReference type="AlphaFoldDB" id="A0AAV6V8E2"/>
<reference evidence="1 2" key="1">
    <citation type="journal article" date="2022" name="Nat. Ecol. Evol.">
        <title>A masculinizing supergene underlies an exaggerated male reproductive morph in a spider.</title>
        <authorList>
            <person name="Hendrickx F."/>
            <person name="De Corte Z."/>
            <person name="Sonet G."/>
            <person name="Van Belleghem S.M."/>
            <person name="Kostlbacher S."/>
            <person name="Vangestel C."/>
        </authorList>
    </citation>
    <scope>NUCLEOTIDE SEQUENCE [LARGE SCALE GENOMIC DNA]</scope>
    <source>
        <strain evidence="1">W744_W776</strain>
    </source>
</reference>
<accession>A0AAV6V8E2</accession>
<evidence type="ECO:0000313" key="1">
    <source>
        <dbReference type="EMBL" id="KAG8192882.1"/>
    </source>
</evidence>
<comment type="caution">
    <text evidence="1">The sequence shown here is derived from an EMBL/GenBank/DDBJ whole genome shotgun (WGS) entry which is preliminary data.</text>
</comment>
<name>A0AAV6V8E2_9ARAC</name>
<protein>
    <submittedName>
        <fullName evidence="1">Uncharacterized protein</fullName>
    </submittedName>
</protein>